<evidence type="ECO:0000313" key="2">
    <source>
        <dbReference type="EMBL" id="MFH4980562.1"/>
    </source>
</evidence>
<sequence>MIRDHLTGKHSQLDAAQIIMLMEQKRNFILTEVRKFAESLPPGFKERLSREVQITFAESLLDGTVFSIVESLKDVQRLCENRLYQDRQQRLIELQGVPDLDEQMRLIDVNIVKELDEIVSQQQSTLSQAGVPIIQVTQDPQEITLQMEIIRFIITVHSKISYGFS</sequence>
<dbReference type="PANTHER" id="PTHR13054:SF2">
    <property type="entry name" value="PROTEIN DGCR6"/>
    <property type="match status" value="1"/>
</dbReference>
<proteinExistence type="inferred from homology"/>
<evidence type="ECO:0000313" key="3">
    <source>
        <dbReference type="Proteomes" id="UP001608902"/>
    </source>
</evidence>
<dbReference type="Proteomes" id="UP001608902">
    <property type="component" value="Unassembled WGS sequence"/>
</dbReference>
<comment type="similarity">
    <text evidence="1">Belongs to the gonadal family.</text>
</comment>
<name>A0ABD6EMY0_9BILA</name>
<organism evidence="2 3">
    <name type="scientific">Gnathostoma spinigerum</name>
    <dbReference type="NCBI Taxonomy" id="75299"/>
    <lineage>
        <taxon>Eukaryota</taxon>
        <taxon>Metazoa</taxon>
        <taxon>Ecdysozoa</taxon>
        <taxon>Nematoda</taxon>
        <taxon>Chromadorea</taxon>
        <taxon>Rhabditida</taxon>
        <taxon>Spirurina</taxon>
        <taxon>Gnathostomatomorpha</taxon>
        <taxon>Gnathostomatoidea</taxon>
        <taxon>Gnathostomatidae</taxon>
        <taxon>Gnathostoma</taxon>
    </lineage>
</organism>
<protein>
    <submittedName>
        <fullName evidence="2">Uncharacterized protein</fullName>
    </submittedName>
</protein>
<comment type="caution">
    <text evidence="2">The sequence shown here is derived from an EMBL/GenBank/DDBJ whole genome shotgun (WGS) entry which is preliminary data.</text>
</comment>
<accession>A0ABD6EMY0</accession>
<gene>
    <name evidence="2" type="ORF">AB6A40_007271</name>
</gene>
<dbReference type="AlphaFoldDB" id="A0ABD6EMY0"/>
<dbReference type="Pfam" id="PF07324">
    <property type="entry name" value="DGCR6"/>
    <property type="match status" value="2"/>
</dbReference>
<evidence type="ECO:0000256" key="1">
    <source>
        <dbReference type="ARBA" id="ARBA00005939"/>
    </source>
</evidence>
<keyword evidence="3" id="KW-1185">Reference proteome</keyword>
<dbReference type="EMBL" id="JBGFUD010005742">
    <property type="protein sequence ID" value="MFH4980562.1"/>
    <property type="molecule type" value="Genomic_DNA"/>
</dbReference>
<dbReference type="PANTHER" id="PTHR13054">
    <property type="entry name" value="DIGEORGE SYNDROME CRITICAL REGION 6 DGCR6 FAMILY MEMBER"/>
    <property type="match status" value="1"/>
</dbReference>
<dbReference type="InterPro" id="IPR010849">
    <property type="entry name" value="Gonadal"/>
</dbReference>
<reference evidence="2 3" key="1">
    <citation type="submission" date="2024-08" db="EMBL/GenBank/DDBJ databases">
        <title>Gnathostoma spinigerum genome.</title>
        <authorList>
            <person name="Gonzalez-Bertolin B."/>
            <person name="Monzon S."/>
            <person name="Zaballos A."/>
            <person name="Jimenez P."/>
            <person name="Dekumyoy P."/>
            <person name="Varona S."/>
            <person name="Cuesta I."/>
            <person name="Sumanam S."/>
            <person name="Adisakwattana P."/>
            <person name="Gasser R.B."/>
            <person name="Hernandez-Gonzalez A."/>
            <person name="Young N.D."/>
            <person name="Perteguer M.J."/>
        </authorList>
    </citation>
    <scope>NUCLEOTIDE SEQUENCE [LARGE SCALE GENOMIC DNA]</scope>
    <source>
        <strain evidence="2">AL3</strain>
        <tissue evidence="2">Liver</tissue>
    </source>
</reference>